<protein>
    <submittedName>
        <fullName evidence="1">3-hydroxyacyl-CoA dehydrogenase</fullName>
    </submittedName>
</protein>
<dbReference type="PROSITE" id="PS51120">
    <property type="entry name" value="LDLRB"/>
    <property type="match status" value="2"/>
</dbReference>
<dbReference type="GO" id="GO:0060070">
    <property type="term" value="P:canonical Wnt signaling pathway"/>
    <property type="evidence" value="ECO:0007669"/>
    <property type="project" value="TreeGrafter"/>
</dbReference>
<dbReference type="InterPro" id="IPR011042">
    <property type="entry name" value="6-blade_b-propeller_TolB-like"/>
</dbReference>
<reference evidence="1 2" key="1">
    <citation type="submission" date="2019-08" db="EMBL/GenBank/DDBJ databases">
        <title>Complete genome sequence of Terriglobus albidus strain ORNL.</title>
        <authorList>
            <person name="Podar M."/>
        </authorList>
    </citation>
    <scope>NUCLEOTIDE SEQUENCE [LARGE SCALE GENOMIC DNA]</scope>
    <source>
        <strain evidence="1 2">ORNL</strain>
    </source>
</reference>
<name>A0A5B9E9S5_9BACT</name>
<dbReference type="OrthoDB" id="111868at2"/>
<evidence type="ECO:0000313" key="2">
    <source>
        <dbReference type="Proteomes" id="UP000321820"/>
    </source>
</evidence>
<evidence type="ECO:0000313" key="1">
    <source>
        <dbReference type="EMBL" id="QEE28888.1"/>
    </source>
</evidence>
<dbReference type="SUPFAM" id="SSF101898">
    <property type="entry name" value="NHL repeat"/>
    <property type="match status" value="1"/>
</dbReference>
<dbReference type="InterPro" id="IPR050778">
    <property type="entry name" value="Cueball_EGF_LRP_Nidogen"/>
</dbReference>
<dbReference type="PANTHER" id="PTHR46513">
    <property type="entry name" value="VITELLOGENIN RECEPTOR-LIKE PROTEIN-RELATED-RELATED"/>
    <property type="match status" value="1"/>
</dbReference>
<gene>
    <name evidence="1" type="ORF">FTW19_13305</name>
</gene>
<sequence length="304" mass="33350">MSKTRTDLNTAVNGSGRVYFIDASGGRILSTNPDGADLKVLVTDRHRIPDGIVVDVKAGYIYWTEMGIPSAEDGSIERADLDGSNHVTVVPNGKTFTPKQLQLDKRNGKLYWCDREGMRVMRSNLDGSQIETLVQTGQGEDDRSELTRWCVGIAIDTEDDKLYWTQKGPDNAGLGRIFRAGLEIPKGETPSSRSDIELMFDRLPEPIDLDLDLKHRVLYWTDRGDPPRGNTVNRAPLDAAPLSIEPEIVYTHLMEGIGLALDVAGDRMFMADLGGSLYSASLDGSKHKTLLAAQGNLTGVAYVD</sequence>
<organism evidence="1 2">
    <name type="scientific">Terriglobus albidus</name>
    <dbReference type="NCBI Taxonomy" id="1592106"/>
    <lineage>
        <taxon>Bacteria</taxon>
        <taxon>Pseudomonadati</taxon>
        <taxon>Acidobacteriota</taxon>
        <taxon>Terriglobia</taxon>
        <taxon>Terriglobales</taxon>
        <taxon>Acidobacteriaceae</taxon>
        <taxon>Terriglobus</taxon>
    </lineage>
</organism>
<dbReference type="AlphaFoldDB" id="A0A5B9E9S5"/>
<dbReference type="InterPro" id="IPR000033">
    <property type="entry name" value="LDLR_classB_rpt"/>
</dbReference>
<dbReference type="Gene3D" id="2.120.10.30">
    <property type="entry name" value="TolB, C-terminal domain"/>
    <property type="match status" value="2"/>
</dbReference>
<dbReference type="GO" id="GO:0017147">
    <property type="term" value="F:Wnt-protein binding"/>
    <property type="evidence" value="ECO:0007669"/>
    <property type="project" value="TreeGrafter"/>
</dbReference>
<dbReference type="GO" id="GO:0042813">
    <property type="term" value="F:Wnt receptor activity"/>
    <property type="evidence" value="ECO:0007669"/>
    <property type="project" value="TreeGrafter"/>
</dbReference>
<dbReference type="RefSeq" id="WP_147648086.1">
    <property type="nucleotide sequence ID" value="NZ_CP042806.1"/>
</dbReference>
<dbReference type="SUPFAM" id="SSF63825">
    <property type="entry name" value="YWTD domain"/>
    <property type="match status" value="1"/>
</dbReference>
<dbReference type="KEGG" id="talb:FTW19_13305"/>
<keyword evidence="2" id="KW-1185">Reference proteome</keyword>
<proteinExistence type="predicted"/>
<dbReference type="SMART" id="SM00135">
    <property type="entry name" value="LY"/>
    <property type="match status" value="5"/>
</dbReference>
<dbReference type="EMBL" id="CP042806">
    <property type="protein sequence ID" value="QEE28888.1"/>
    <property type="molecule type" value="Genomic_DNA"/>
</dbReference>
<dbReference type="PANTHER" id="PTHR46513:SF13">
    <property type="entry name" value="EGF-LIKE DOMAIN-CONTAINING PROTEIN"/>
    <property type="match status" value="1"/>
</dbReference>
<accession>A0A5B9E9S5</accession>
<dbReference type="GO" id="GO:0005886">
    <property type="term" value="C:plasma membrane"/>
    <property type="evidence" value="ECO:0007669"/>
    <property type="project" value="TreeGrafter"/>
</dbReference>
<dbReference type="Proteomes" id="UP000321820">
    <property type="component" value="Chromosome"/>
</dbReference>